<organism evidence="1">
    <name type="scientific">virus sp. ct6zc1</name>
    <dbReference type="NCBI Taxonomy" id="2827984"/>
    <lineage>
        <taxon>Viruses</taxon>
    </lineage>
</organism>
<dbReference type="EMBL" id="BK032846">
    <property type="protein sequence ID" value="DAF63930.1"/>
    <property type="molecule type" value="Genomic_DNA"/>
</dbReference>
<name>A0A8S5TMB4_9VIRU</name>
<accession>A0A8S5TMB4</accession>
<sequence length="284" mass="31560">MELLRSGLQLVAIKGLETCEGSVNVPVILKSDGSKYDDYTPQIHIRYLNQGKLHEEVLPSDEDGFYIPGKPFEENGLIELAVHLIRGNKQLVTNELAFIVKRAPNGTTEVDPSEYGWQQLVDAYIEQKYDTIMHRLDLLTITNGNQTNLNELIDIRVGGNGITYSNAGNAVRGQYLALLKKANELTSRIDAIISSTESSLNANAEIVDARIDFEGNAKKTLGASIREADQKIMEMILTNHFKTELLSDSESGLIDENKNAILADWAYVVDSGNVGEEWTYKVKE</sequence>
<proteinExistence type="predicted"/>
<protein>
    <submittedName>
        <fullName evidence="1">Uncharacterized protein</fullName>
    </submittedName>
</protein>
<evidence type="ECO:0000313" key="1">
    <source>
        <dbReference type="EMBL" id="DAF63930.1"/>
    </source>
</evidence>
<reference evidence="1" key="1">
    <citation type="journal article" date="2021" name="Proc. Natl. Acad. Sci. U.S.A.">
        <title>A Catalog of Tens of Thousands of Viruses from Human Metagenomes Reveals Hidden Associations with Chronic Diseases.</title>
        <authorList>
            <person name="Tisza M.J."/>
            <person name="Buck C.B."/>
        </authorList>
    </citation>
    <scope>NUCLEOTIDE SEQUENCE</scope>
    <source>
        <strain evidence="1">Ct6zc1</strain>
    </source>
</reference>